<dbReference type="Proteomes" id="UP001295469">
    <property type="component" value="Chromosome C01"/>
</dbReference>
<proteinExistence type="predicted"/>
<organism evidence="1">
    <name type="scientific">Brassica napus</name>
    <name type="common">Rape</name>
    <dbReference type="NCBI Taxonomy" id="3708"/>
    <lineage>
        <taxon>Eukaryota</taxon>
        <taxon>Viridiplantae</taxon>
        <taxon>Streptophyta</taxon>
        <taxon>Embryophyta</taxon>
        <taxon>Tracheophyta</taxon>
        <taxon>Spermatophyta</taxon>
        <taxon>Magnoliopsida</taxon>
        <taxon>eudicotyledons</taxon>
        <taxon>Gunneridae</taxon>
        <taxon>Pentapetalae</taxon>
        <taxon>rosids</taxon>
        <taxon>malvids</taxon>
        <taxon>Brassicales</taxon>
        <taxon>Brassicaceae</taxon>
        <taxon>Brassiceae</taxon>
        <taxon>Brassica</taxon>
    </lineage>
</organism>
<dbReference type="AlphaFoldDB" id="A0A816RTE8"/>
<protein>
    <submittedName>
        <fullName evidence="1">(rape) hypothetical protein</fullName>
    </submittedName>
</protein>
<dbReference type="EMBL" id="HG994365">
    <property type="protein sequence ID" value="CAF2075541.1"/>
    <property type="molecule type" value="Genomic_DNA"/>
</dbReference>
<name>A0A816RTE8_BRANA</name>
<gene>
    <name evidence="1" type="ORF">DARMORV10_C01P36560.1</name>
</gene>
<reference evidence="1" key="1">
    <citation type="submission" date="2021-01" db="EMBL/GenBank/DDBJ databases">
        <authorList>
            <consortium name="Genoscope - CEA"/>
            <person name="William W."/>
        </authorList>
    </citation>
    <scope>NUCLEOTIDE SEQUENCE</scope>
</reference>
<accession>A0A816RTE8</accession>
<evidence type="ECO:0000313" key="1">
    <source>
        <dbReference type="EMBL" id="CAF2075541.1"/>
    </source>
</evidence>
<sequence length="121" mass="13472">MKCAKTNNFRLGHKLKTWSCTTTSVEHCLWPSSGIPTTGLMHLYLQRHPPYGAYTQAPSGYIPHGPPISRLLNPCNAIFNTLVLILLLITWTSSTITNSSKKECPSDFSHVSCIKVHTFLT</sequence>